<evidence type="ECO:0000313" key="1">
    <source>
        <dbReference type="EMBL" id="KAK0631306.1"/>
    </source>
</evidence>
<sequence>MAGVVHILARLSPTKQRHVQTLLENLRIHCCYTNSEGPWYTKNGRAGKHRFLAEFIVDNSARNNDLAFAKSRAAFESANTKQHQQIIAGLLELRDAIWYCFIRDKLEDCFGDKYGFWAANLFDCFDKARRENLTVRLFPQTDMIDMFAKAMKDCVE</sequence>
<gene>
    <name evidence="1" type="ORF">B0T14DRAFT_559119</name>
</gene>
<name>A0AA39XCB6_9PEZI</name>
<dbReference type="EMBL" id="JAULSU010000001">
    <property type="protein sequence ID" value="KAK0631306.1"/>
    <property type="molecule type" value="Genomic_DNA"/>
</dbReference>
<protein>
    <submittedName>
        <fullName evidence="1">Uncharacterized protein</fullName>
    </submittedName>
</protein>
<proteinExistence type="predicted"/>
<accession>A0AA39XCB6</accession>
<comment type="caution">
    <text evidence="1">The sequence shown here is derived from an EMBL/GenBank/DDBJ whole genome shotgun (WGS) entry which is preliminary data.</text>
</comment>
<organism evidence="1 2">
    <name type="scientific">Immersiella caudata</name>
    <dbReference type="NCBI Taxonomy" id="314043"/>
    <lineage>
        <taxon>Eukaryota</taxon>
        <taxon>Fungi</taxon>
        <taxon>Dikarya</taxon>
        <taxon>Ascomycota</taxon>
        <taxon>Pezizomycotina</taxon>
        <taxon>Sordariomycetes</taxon>
        <taxon>Sordariomycetidae</taxon>
        <taxon>Sordariales</taxon>
        <taxon>Lasiosphaeriaceae</taxon>
        <taxon>Immersiella</taxon>
    </lineage>
</organism>
<reference evidence="1" key="1">
    <citation type="submission" date="2023-06" db="EMBL/GenBank/DDBJ databases">
        <title>Genome-scale phylogeny and comparative genomics of the fungal order Sordariales.</title>
        <authorList>
            <consortium name="Lawrence Berkeley National Laboratory"/>
            <person name="Hensen N."/>
            <person name="Bonometti L."/>
            <person name="Westerberg I."/>
            <person name="Brannstrom I.O."/>
            <person name="Guillou S."/>
            <person name="Cros-Aarteil S."/>
            <person name="Calhoun S."/>
            <person name="Haridas S."/>
            <person name="Kuo A."/>
            <person name="Mondo S."/>
            <person name="Pangilinan J."/>
            <person name="Riley R."/>
            <person name="Labutti K."/>
            <person name="Andreopoulos B."/>
            <person name="Lipzen A."/>
            <person name="Chen C."/>
            <person name="Yanf M."/>
            <person name="Daum C."/>
            <person name="Ng V."/>
            <person name="Clum A."/>
            <person name="Steindorff A."/>
            <person name="Ohm R."/>
            <person name="Martin F."/>
            <person name="Silar P."/>
            <person name="Natvig D."/>
            <person name="Lalanne C."/>
            <person name="Gautier V."/>
            <person name="Ament-Velasquez S.L."/>
            <person name="Kruys A."/>
            <person name="Hutchinson M.I."/>
            <person name="Powell A.J."/>
            <person name="Barry K."/>
            <person name="Miller A.N."/>
            <person name="Grigoriev I.V."/>
            <person name="Debuchy R."/>
            <person name="Gladieux P."/>
            <person name="Thoren M.H."/>
            <person name="Johannesson H."/>
        </authorList>
    </citation>
    <scope>NUCLEOTIDE SEQUENCE</scope>
    <source>
        <strain evidence="1">CBS 606.72</strain>
    </source>
</reference>
<evidence type="ECO:0000313" key="2">
    <source>
        <dbReference type="Proteomes" id="UP001175000"/>
    </source>
</evidence>
<dbReference type="AlphaFoldDB" id="A0AA39XCB6"/>
<dbReference type="Proteomes" id="UP001175000">
    <property type="component" value="Unassembled WGS sequence"/>
</dbReference>
<keyword evidence="2" id="KW-1185">Reference proteome</keyword>